<accession>A0ABU2LX89</accession>
<dbReference type="RefSeq" id="WP_311602708.1">
    <property type="nucleotide sequence ID" value="NZ_JAVREM010000057.1"/>
</dbReference>
<dbReference type="EMBL" id="JAVREM010000057">
    <property type="protein sequence ID" value="MDT0322202.1"/>
    <property type="molecule type" value="Genomic_DNA"/>
</dbReference>
<reference evidence="2" key="1">
    <citation type="submission" date="2023-07" db="EMBL/GenBank/DDBJ databases">
        <title>30 novel species of actinomycetes from the DSMZ collection.</title>
        <authorList>
            <person name="Nouioui I."/>
        </authorList>
    </citation>
    <scope>NUCLEOTIDE SEQUENCE [LARGE SCALE GENOMIC DNA]</scope>
    <source>
        <strain evidence="2">DSM 44918</strain>
    </source>
</reference>
<proteinExistence type="predicted"/>
<protein>
    <submittedName>
        <fullName evidence="1">Uncharacterized protein</fullName>
    </submittedName>
</protein>
<evidence type="ECO:0000313" key="2">
    <source>
        <dbReference type="Proteomes" id="UP001183420"/>
    </source>
</evidence>
<organism evidence="1 2">
    <name type="scientific">Streptomyces millisiae</name>
    <dbReference type="NCBI Taxonomy" id="3075542"/>
    <lineage>
        <taxon>Bacteria</taxon>
        <taxon>Bacillati</taxon>
        <taxon>Actinomycetota</taxon>
        <taxon>Actinomycetes</taxon>
        <taxon>Kitasatosporales</taxon>
        <taxon>Streptomycetaceae</taxon>
        <taxon>Streptomyces</taxon>
    </lineage>
</organism>
<dbReference type="Proteomes" id="UP001183420">
    <property type="component" value="Unassembled WGS sequence"/>
</dbReference>
<sequence>MTGEDFRDRAVAANDDTLARAREAATADYTIDELLGVIDGGREDEGH</sequence>
<evidence type="ECO:0000313" key="1">
    <source>
        <dbReference type="EMBL" id="MDT0322202.1"/>
    </source>
</evidence>
<name>A0ABU2LX89_9ACTN</name>
<gene>
    <name evidence="1" type="ORF">RNC47_28120</name>
</gene>
<comment type="caution">
    <text evidence="1">The sequence shown here is derived from an EMBL/GenBank/DDBJ whole genome shotgun (WGS) entry which is preliminary data.</text>
</comment>
<keyword evidence="2" id="KW-1185">Reference proteome</keyword>